<dbReference type="EMBL" id="JAAHBZ010000003">
    <property type="protein sequence ID" value="NES28015.1"/>
    <property type="molecule type" value="Genomic_DNA"/>
</dbReference>
<dbReference type="Proteomes" id="UP000477779">
    <property type="component" value="Unassembled WGS sequence"/>
</dbReference>
<accession>A0AAJ2ZD72</accession>
<feature type="transmembrane region" description="Helical" evidence="1">
    <location>
        <begin position="116"/>
        <end position="136"/>
    </location>
</feature>
<dbReference type="Proteomes" id="UP000402241">
    <property type="component" value="Chromosome"/>
</dbReference>
<feature type="transmembrane region" description="Helical" evidence="1">
    <location>
        <begin position="83"/>
        <end position="104"/>
    </location>
</feature>
<dbReference type="InterPro" id="IPR010640">
    <property type="entry name" value="Low_temperature_requirement_A"/>
</dbReference>
<reference evidence="3 4" key="1">
    <citation type="submission" date="2019-10" db="EMBL/GenBank/DDBJ databases">
        <title>Genome Sequence of Micromonospora terminaliae DSM 101760.</title>
        <authorList>
            <person name="Guo L."/>
        </authorList>
    </citation>
    <scope>NUCLEOTIDE SEQUENCE [LARGE SCALE GENOMIC DNA]</scope>
    <source>
        <strain evidence="3 4">DSM 101760</strain>
    </source>
</reference>
<protein>
    <submittedName>
        <fullName evidence="2">Low temperature requirement protein A</fullName>
    </submittedName>
</protein>
<feature type="transmembrane region" description="Helical" evidence="1">
    <location>
        <begin position="174"/>
        <end position="193"/>
    </location>
</feature>
<keyword evidence="1" id="KW-0472">Membrane</keyword>
<evidence type="ECO:0000313" key="2">
    <source>
        <dbReference type="EMBL" id="NES28015.1"/>
    </source>
</evidence>
<dbReference type="PANTHER" id="PTHR36840">
    <property type="entry name" value="BLL5714 PROTEIN"/>
    <property type="match status" value="1"/>
</dbReference>
<dbReference type="Pfam" id="PF06772">
    <property type="entry name" value="LtrA"/>
    <property type="match status" value="1"/>
</dbReference>
<dbReference type="EMBL" id="CP045309">
    <property type="protein sequence ID" value="QGL47227.1"/>
    <property type="molecule type" value="Genomic_DNA"/>
</dbReference>
<proteinExistence type="predicted"/>
<dbReference type="PANTHER" id="PTHR36840:SF1">
    <property type="entry name" value="BLL5714 PROTEIN"/>
    <property type="match status" value="1"/>
</dbReference>
<organism evidence="2 5">
    <name type="scientific">Micromonospora terminaliae</name>
    <dbReference type="NCBI Taxonomy" id="1914461"/>
    <lineage>
        <taxon>Bacteria</taxon>
        <taxon>Bacillati</taxon>
        <taxon>Actinomycetota</taxon>
        <taxon>Actinomycetes</taxon>
        <taxon>Micromonosporales</taxon>
        <taxon>Micromonosporaceae</taxon>
        <taxon>Micromonospora</taxon>
    </lineage>
</organism>
<feature type="transmembrane region" description="Helical" evidence="1">
    <location>
        <begin position="142"/>
        <end position="162"/>
    </location>
</feature>
<feature type="transmembrane region" description="Helical" evidence="1">
    <location>
        <begin position="394"/>
        <end position="412"/>
    </location>
</feature>
<name>A0AAJ2ZD72_9ACTN</name>
<evidence type="ECO:0000313" key="5">
    <source>
        <dbReference type="Proteomes" id="UP000477779"/>
    </source>
</evidence>
<sequence>MPGPLAHRPVAGLRILDRSAGRGASVRTRELQDLLPKGGEAHRATFLELFFDLVLVFALNRATTQAVGDFTDPGRLGVILSDAGKTLILLLALWAIWHVTAWTTSRYDPRHEAIQLVVIMRLLATMVMGAAIPGAFSDRGLTFAAAYVIAQVSHPLILAIMLRGSERQGLKLRMLITFSVTGIFWIAGALLPAGWDRGVLWALALAIEFGAARYGWPVPGLGRSPTWKWDLSGEHLADRYQSFFLIALGESVLTTGIAYSDSSHSAGHTTAFAAALATTVLIWRIYFYRAGQILPEAVRKSKQPARFGRSTADSHMIMLAGIVATSIGSELTIDHPYGEVPPPWLALVLGGPALFMVGRSRLEYEVFCRVSPSRIAVLVALVALFPLLMLARPLAGLVATALVLAAAAVADWRRARRAPPEPAKPGK</sequence>
<feature type="transmembrane region" description="Helical" evidence="1">
    <location>
        <begin position="266"/>
        <end position="286"/>
    </location>
</feature>
<gene>
    <name evidence="2" type="ORF">G3561_10670</name>
    <name evidence="3" type="ORF">GCE86_09365</name>
</gene>
<evidence type="ECO:0000313" key="4">
    <source>
        <dbReference type="Proteomes" id="UP000402241"/>
    </source>
</evidence>
<evidence type="ECO:0000313" key="3">
    <source>
        <dbReference type="EMBL" id="QGL47227.1"/>
    </source>
</evidence>
<keyword evidence="1" id="KW-0812">Transmembrane</keyword>
<keyword evidence="1" id="KW-1133">Transmembrane helix</keyword>
<feature type="transmembrane region" description="Helical" evidence="1">
    <location>
        <begin position="370"/>
        <end position="388"/>
    </location>
</feature>
<reference evidence="2 5" key="2">
    <citation type="submission" date="2020-02" db="EMBL/GenBank/DDBJ databases">
        <title>WGS of Micromonospora spp. isolated from hot spring.</title>
        <authorList>
            <person name="Thawai C."/>
        </authorList>
    </citation>
    <scope>NUCLEOTIDE SEQUENCE [LARGE SCALE GENOMIC DNA]</scope>
    <source>
        <strain evidence="2 5">TMS7</strain>
    </source>
</reference>
<dbReference type="AlphaFoldDB" id="A0AAJ2ZD72"/>
<keyword evidence="4" id="KW-1185">Reference proteome</keyword>
<evidence type="ECO:0000256" key="1">
    <source>
        <dbReference type="SAM" id="Phobius"/>
    </source>
</evidence>